<feature type="transmembrane region" description="Helical" evidence="2">
    <location>
        <begin position="297"/>
        <end position="322"/>
    </location>
</feature>
<sequence length="546" mass="60289">MDNTALPVVCAWPVSGQYGPGSRALYYVLIAGCIFARKEEWLRNACLAAALLFPAVAAIHGIVLAAIHVNGAVDMDIYGAFQLCSIGILTAPIIVKLSRTYFYDLCRSSIFLWTGLMLAGLLSLTVEFFRIETSDCTQDESGNPISSQPRFFPYNTTTCGLTCSVDRGPFSPMRAGSANNIYVIPAPDKFTFDTAMLLAVACCIPALLSTISMWNKTLDINRKSRFGNRSEEQKPIEGTNGITTEKSGTFRPSLIRIFFNAVEIPMFGSIVLVILILGERNFFSPQVRYETEPITSIGQWAPVLGSGLAALGSLYLLLAVAADIEALKEEEKSNIAAHHHNFNYSTPDVLTPGTTVLFPSSSDSGKGNLEEKEIVPIVSKHGSSQRHQVTRSCPRSRVVSGNRRKLAKALITLGRYFSTVRDGWYHNSNSKTSSASSRLGVDGSSRMTRAGPSRRPPPTTFRAERTSPLQTLTETKKEAVEKVIKTRQEQKPARPGIIRQFVDQIVALRRRPPEAGKIRIGWQCWLGNEQHNKLEIIFEQYWTTTI</sequence>
<feature type="transmembrane region" description="Helical" evidence="2">
    <location>
        <begin position="45"/>
        <end position="67"/>
    </location>
</feature>
<evidence type="ECO:0000313" key="3">
    <source>
        <dbReference type="EMBL" id="KAF4627265.1"/>
    </source>
</evidence>
<feature type="transmembrane region" description="Helical" evidence="2">
    <location>
        <begin position="110"/>
        <end position="131"/>
    </location>
</feature>
<comment type="caution">
    <text evidence="3">The sequence shown here is derived from an EMBL/GenBank/DDBJ whole genome shotgun (WGS) entry which is preliminary data.</text>
</comment>
<proteinExistence type="predicted"/>
<evidence type="ECO:0000256" key="2">
    <source>
        <dbReference type="SAM" id="Phobius"/>
    </source>
</evidence>
<keyword evidence="4" id="KW-1185">Reference proteome</keyword>
<gene>
    <name evidence="3" type="ORF">G7Y89_g10890</name>
</gene>
<evidence type="ECO:0000313" key="4">
    <source>
        <dbReference type="Proteomes" id="UP000566819"/>
    </source>
</evidence>
<name>A0A8H4RE79_9HELO</name>
<feature type="compositionally biased region" description="Low complexity" evidence="1">
    <location>
        <begin position="428"/>
        <end position="437"/>
    </location>
</feature>
<reference evidence="3 4" key="1">
    <citation type="submission" date="2020-03" db="EMBL/GenBank/DDBJ databases">
        <title>Draft Genome Sequence of Cudoniella acicularis.</title>
        <authorList>
            <person name="Buettner E."/>
            <person name="Kellner H."/>
        </authorList>
    </citation>
    <scope>NUCLEOTIDE SEQUENCE [LARGE SCALE GENOMIC DNA]</scope>
    <source>
        <strain evidence="3 4">DSM 108380</strain>
    </source>
</reference>
<evidence type="ECO:0000256" key="1">
    <source>
        <dbReference type="SAM" id="MobiDB-lite"/>
    </source>
</evidence>
<keyword evidence="2" id="KW-1133">Transmembrane helix</keyword>
<dbReference type="AlphaFoldDB" id="A0A8H4RE79"/>
<organism evidence="3 4">
    <name type="scientific">Cudoniella acicularis</name>
    <dbReference type="NCBI Taxonomy" id="354080"/>
    <lineage>
        <taxon>Eukaryota</taxon>
        <taxon>Fungi</taxon>
        <taxon>Dikarya</taxon>
        <taxon>Ascomycota</taxon>
        <taxon>Pezizomycotina</taxon>
        <taxon>Leotiomycetes</taxon>
        <taxon>Helotiales</taxon>
        <taxon>Tricladiaceae</taxon>
        <taxon>Cudoniella</taxon>
    </lineage>
</organism>
<dbReference type="EMBL" id="JAAMPI010000999">
    <property type="protein sequence ID" value="KAF4627265.1"/>
    <property type="molecule type" value="Genomic_DNA"/>
</dbReference>
<keyword evidence="2" id="KW-0472">Membrane</keyword>
<keyword evidence="2" id="KW-0812">Transmembrane</keyword>
<dbReference type="Proteomes" id="UP000566819">
    <property type="component" value="Unassembled WGS sequence"/>
</dbReference>
<protein>
    <submittedName>
        <fullName evidence="3">Uncharacterized protein</fullName>
    </submittedName>
</protein>
<feature type="transmembrane region" description="Helical" evidence="2">
    <location>
        <begin position="79"/>
        <end position="98"/>
    </location>
</feature>
<feature type="transmembrane region" description="Helical" evidence="2">
    <location>
        <begin position="195"/>
        <end position="215"/>
    </location>
</feature>
<feature type="transmembrane region" description="Helical" evidence="2">
    <location>
        <begin position="257"/>
        <end position="277"/>
    </location>
</feature>
<accession>A0A8H4RE79</accession>
<feature type="region of interest" description="Disordered" evidence="1">
    <location>
        <begin position="427"/>
        <end position="466"/>
    </location>
</feature>
<dbReference type="OrthoDB" id="3021074at2759"/>